<name>A0ABP6KFQ9_9ENTE</name>
<dbReference type="SUPFAM" id="SSF53244">
    <property type="entry name" value="MurD-like peptide ligases, peptide-binding domain"/>
    <property type="match status" value="1"/>
</dbReference>
<evidence type="ECO:0000256" key="8">
    <source>
        <dbReference type="ARBA" id="ARBA00030592"/>
    </source>
</evidence>
<proteinExistence type="inferred from homology"/>
<dbReference type="Pfam" id="PF02875">
    <property type="entry name" value="Mur_ligase_C"/>
    <property type="match status" value="1"/>
</dbReference>
<dbReference type="RefSeq" id="WP_068708841.1">
    <property type="nucleotide sequence ID" value="NZ_BAAAXQ010000004.1"/>
</dbReference>
<sequence length="436" mass="48846">MTKTVEEAIQFIESRQKFGSKPGLQRINALLDELGHPEKELSVVHIAGTNGKGSTVSFLSSMLQETGLTVGTFTSPYIEVLNERIAINGRPISDEVLLSIVQKIQPIVNSAESNSVLFEITEFELLTAAAFLYFKEEKIDIAVVEVGLGGLYDSTNVVSPILTAITTIGMDHEQVLGDTIEKIAAQKAGIIKKGIPVVTGNISENALAVIDDTAQKQQAKVYHFNESYQMNYRGPHSKWGEQFDFYNENGKITKLDTSLLGKHQTENAAVAIQLFYLVCQLKKIPFDEKDIKNGLLNTCWPARMERISQDPLIVLDGAHNEQAMKRLVENINKEFKDRHIYVLFSALERKNVTSMLEQLLEIPNADIYLTNFDYAGALRLEKNYQQINEKRINVVSLWQFGLANILEKISSDDMVLVTGSLYFVAEVRKLIKELNS</sequence>
<dbReference type="PIRSF" id="PIRSF001563">
    <property type="entry name" value="Folylpolyglu_synth"/>
    <property type="match status" value="1"/>
</dbReference>
<dbReference type="InterPro" id="IPR036615">
    <property type="entry name" value="Mur_ligase_C_dom_sf"/>
</dbReference>
<dbReference type="PANTHER" id="PTHR11136:SF0">
    <property type="entry name" value="DIHYDROFOLATE SYNTHETASE-RELATED"/>
    <property type="match status" value="1"/>
</dbReference>
<evidence type="ECO:0000313" key="13">
    <source>
        <dbReference type="EMBL" id="GAA3008256.1"/>
    </source>
</evidence>
<feature type="domain" description="Mur ligase C-terminal" evidence="11">
    <location>
        <begin position="303"/>
        <end position="420"/>
    </location>
</feature>
<keyword evidence="14" id="KW-1185">Reference proteome</keyword>
<evidence type="ECO:0000259" key="11">
    <source>
        <dbReference type="Pfam" id="PF02875"/>
    </source>
</evidence>
<dbReference type="PANTHER" id="PTHR11136">
    <property type="entry name" value="FOLYLPOLYGLUTAMATE SYNTHASE-RELATED"/>
    <property type="match status" value="1"/>
</dbReference>
<organism evidence="13 14">
    <name type="scientific">Tetragenococcus solitarius</name>
    <dbReference type="NCBI Taxonomy" id="71453"/>
    <lineage>
        <taxon>Bacteria</taxon>
        <taxon>Bacillati</taxon>
        <taxon>Bacillota</taxon>
        <taxon>Bacilli</taxon>
        <taxon>Lactobacillales</taxon>
        <taxon>Enterococcaceae</taxon>
        <taxon>Tetragenococcus</taxon>
    </lineage>
</organism>
<dbReference type="PROSITE" id="PS01011">
    <property type="entry name" value="FOLYLPOLYGLU_SYNT_1"/>
    <property type="match status" value="1"/>
</dbReference>
<accession>A0ABP6KFQ9</accession>
<evidence type="ECO:0000313" key="14">
    <source>
        <dbReference type="Proteomes" id="UP001501577"/>
    </source>
</evidence>
<evidence type="ECO:0000256" key="2">
    <source>
        <dbReference type="ARBA" id="ARBA00013025"/>
    </source>
</evidence>
<evidence type="ECO:0000256" key="7">
    <source>
        <dbReference type="ARBA" id="ARBA00022842"/>
    </source>
</evidence>
<dbReference type="PROSITE" id="PS01012">
    <property type="entry name" value="FOLYLPOLYGLU_SYNT_2"/>
    <property type="match status" value="1"/>
</dbReference>
<feature type="domain" description="Mur ligase central" evidence="12">
    <location>
        <begin position="46"/>
        <end position="273"/>
    </location>
</feature>
<dbReference type="NCBIfam" id="TIGR01499">
    <property type="entry name" value="folC"/>
    <property type="match status" value="1"/>
</dbReference>
<dbReference type="Proteomes" id="UP001501577">
    <property type="component" value="Unassembled WGS sequence"/>
</dbReference>
<dbReference type="InterPro" id="IPR018109">
    <property type="entry name" value="Folylpolyglutamate_synth_CS"/>
</dbReference>
<evidence type="ECO:0000256" key="4">
    <source>
        <dbReference type="ARBA" id="ARBA00022723"/>
    </source>
</evidence>
<evidence type="ECO:0000256" key="3">
    <source>
        <dbReference type="ARBA" id="ARBA00022598"/>
    </source>
</evidence>
<dbReference type="EMBL" id="BAAAXQ010000004">
    <property type="protein sequence ID" value="GAA3008256.1"/>
    <property type="molecule type" value="Genomic_DNA"/>
</dbReference>
<comment type="catalytic activity">
    <reaction evidence="9">
        <text>(6S)-5,6,7,8-tetrahydrofolyl-(gamma-L-Glu)(n) + L-glutamate + ATP = (6S)-5,6,7,8-tetrahydrofolyl-(gamma-L-Glu)(n+1) + ADP + phosphate + H(+)</text>
        <dbReference type="Rhea" id="RHEA:10580"/>
        <dbReference type="Rhea" id="RHEA-COMP:14738"/>
        <dbReference type="Rhea" id="RHEA-COMP:14740"/>
        <dbReference type="ChEBI" id="CHEBI:15378"/>
        <dbReference type="ChEBI" id="CHEBI:29985"/>
        <dbReference type="ChEBI" id="CHEBI:30616"/>
        <dbReference type="ChEBI" id="CHEBI:43474"/>
        <dbReference type="ChEBI" id="CHEBI:141005"/>
        <dbReference type="ChEBI" id="CHEBI:456216"/>
        <dbReference type="EC" id="6.3.2.17"/>
    </reaction>
</comment>
<gene>
    <name evidence="13" type="ORF">GCM10019998_00430</name>
</gene>
<keyword evidence="5 10" id="KW-0547">Nucleotide-binding</keyword>
<dbReference type="SUPFAM" id="SSF53623">
    <property type="entry name" value="MurD-like peptide ligases, catalytic domain"/>
    <property type="match status" value="1"/>
</dbReference>
<keyword evidence="6 10" id="KW-0067">ATP-binding</keyword>
<evidence type="ECO:0000256" key="5">
    <source>
        <dbReference type="ARBA" id="ARBA00022741"/>
    </source>
</evidence>
<evidence type="ECO:0000256" key="6">
    <source>
        <dbReference type="ARBA" id="ARBA00022840"/>
    </source>
</evidence>
<keyword evidence="7" id="KW-0460">Magnesium</keyword>
<comment type="similarity">
    <text evidence="1 10">Belongs to the folylpolyglutamate synthase family.</text>
</comment>
<dbReference type="Pfam" id="PF08245">
    <property type="entry name" value="Mur_ligase_M"/>
    <property type="match status" value="1"/>
</dbReference>
<reference evidence="14" key="1">
    <citation type="journal article" date="2019" name="Int. J. Syst. Evol. Microbiol.">
        <title>The Global Catalogue of Microorganisms (GCM) 10K type strain sequencing project: providing services to taxonomists for standard genome sequencing and annotation.</title>
        <authorList>
            <consortium name="The Broad Institute Genomics Platform"/>
            <consortium name="The Broad Institute Genome Sequencing Center for Infectious Disease"/>
            <person name="Wu L."/>
            <person name="Ma J."/>
        </authorList>
    </citation>
    <scope>NUCLEOTIDE SEQUENCE [LARGE SCALE GENOMIC DNA]</scope>
    <source>
        <strain evidence="14">JCM 8736</strain>
    </source>
</reference>
<evidence type="ECO:0000256" key="9">
    <source>
        <dbReference type="ARBA" id="ARBA00047493"/>
    </source>
</evidence>
<evidence type="ECO:0000256" key="10">
    <source>
        <dbReference type="PIRNR" id="PIRNR001563"/>
    </source>
</evidence>
<dbReference type="InterPro" id="IPR036565">
    <property type="entry name" value="Mur-like_cat_sf"/>
</dbReference>
<keyword evidence="3 10" id="KW-0436">Ligase</keyword>
<dbReference type="InterPro" id="IPR001645">
    <property type="entry name" value="Folylpolyglutamate_synth"/>
</dbReference>
<comment type="caution">
    <text evidence="13">The sequence shown here is derived from an EMBL/GenBank/DDBJ whole genome shotgun (WGS) entry which is preliminary data.</text>
</comment>
<dbReference type="Gene3D" id="3.40.1190.10">
    <property type="entry name" value="Mur-like, catalytic domain"/>
    <property type="match status" value="1"/>
</dbReference>
<dbReference type="InterPro" id="IPR013221">
    <property type="entry name" value="Mur_ligase_cen"/>
</dbReference>
<protein>
    <recommendedName>
        <fullName evidence="2">tetrahydrofolate synthase</fullName>
        <ecNumber evidence="2">6.3.2.17</ecNumber>
    </recommendedName>
    <alternativeName>
        <fullName evidence="8">Tetrahydrofolylpolyglutamate synthase</fullName>
    </alternativeName>
</protein>
<dbReference type="InterPro" id="IPR004101">
    <property type="entry name" value="Mur_ligase_C"/>
</dbReference>
<dbReference type="Gene3D" id="3.90.190.20">
    <property type="entry name" value="Mur ligase, C-terminal domain"/>
    <property type="match status" value="1"/>
</dbReference>
<dbReference type="EC" id="6.3.2.17" evidence="2"/>
<evidence type="ECO:0000259" key="12">
    <source>
        <dbReference type="Pfam" id="PF08245"/>
    </source>
</evidence>
<evidence type="ECO:0000256" key="1">
    <source>
        <dbReference type="ARBA" id="ARBA00008276"/>
    </source>
</evidence>
<keyword evidence="4" id="KW-0479">Metal-binding</keyword>